<dbReference type="InterPro" id="IPR054208">
    <property type="entry name" value="DUF6914"/>
</dbReference>
<dbReference type="EMBL" id="JBBWRZ010000002">
    <property type="protein sequence ID" value="KAK8243936.1"/>
    <property type="molecule type" value="Genomic_DNA"/>
</dbReference>
<protein>
    <submittedName>
        <fullName evidence="2">Uncharacterized protein</fullName>
    </submittedName>
</protein>
<reference evidence="2 3" key="1">
    <citation type="submission" date="2024-04" db="EMBL/GenBank/DDBJ databases">
        <title>Phyllosticta paracitricarpa is synonymous to the EU quarantine fungus P. citricarpa based on phylogenomic analyses.</title>
        <authorList>
            <consortium name="Lawrence Berkeley National Laboratory"/>
            <person name="Van Ingen-Buijs V.A."/>
            <person name="Van Westerhoven A.C."/>
            <person name="Haridas S."/>
            <person name="Skiadas P."/>
            <person name="Martin F."/>
            <person name="Groenewald J.Z."/>
            <person name="Crous P.W."/>
            <person name="Seidl M.F."/>
        </authorList>
    </citation>
    <scope>NUCLEOTIDE SEQUENCE [LARGE SCALE GENOMIC DNA]</scope>
    <source>
        <strain evidence="2 3">CBS 123374</strain>
    </source>
</reference>
<name>A0ABR1YYZ8_9PEZI</name>
<dbReference type="Pfam" id="PF21858">
    <property type="entry name" value="DUF6914"/>
    <property type="match status" value="1"/>
</dbReference>
<gene>
    <name evidence="2" type="ORF">HDK90DRAFT_507709</name>
</gene>
<dbReference type="InterPro" id="IPR004001">
    <property type="entry name" value="Actin_CS"/>
</dbReference>
<evidence type="ECO:0000256" key="1">
    <source>
        <dbReference type="SAM" id="MobiDB-lite"/>
    </source>
</evidence>
<evidence type="ECO:0000313" key="3">
    <source>
        <dbReference type="Proteomes" id="UP001492380"/>
    </source>
</evidence>
<evidence type="ECO:0000313" key="2">
    <source>
        <dbReference type="EMBL" id="KAK8243936.1"/>
    </source>
</evidence>
<organism evidence="2 3">
    <name type="scientific">Phyllosticta capitalensis</name>
    <dbReference type="NCBI Taxonomy" id="121624"/>
    <lineage>
        <taxon>Eukaryota</taxon>
        <taxon>Fungi</taxon>
        <taxon>Dikarya</taxon>
        <taxon>Ascomycota</taxon>
        <taxon>Pezizomycotina</taxon>
        <taxon>Dothideomycetes</taxon>
        <taxon>Dothideomycetes incertae sedis</taxon>
        <taxon>Botryosphaeriales</taxon>
        <taxon>Phyllostictaceae</taxon>
        <taxon>Phyllosticta</taxon>
    </lineage>
</organism>
<dbReference type="PROSITE" id="PS00432">
    <property type="entry name" value="ACTINS_2"/>
    <property type="match status" value="1"/>
</dbReference>
<dbReference type="Proteomes" id="UP001492380">
    <property type="component" value="Unassembled WGS sequence"/>
</dbReference>
<proteinExistence type="predicted"/>
<comment type="caution">
    <text evidence="2">The sequence shown here is derived from an EMBL/GenBank/DDBJ whole genome shotgun (WGS) entry which is preliminary data.</text>
</comment>
<keyword evidence="3" id="KW-1185">Reference proteome</keyword>
<accession>A0ABR1YYZ8</accession>
<feature type="region of interest" description="Disordered" evidence="1">
    <location>
        <begin position="30"/>
        <end position="65"/>
    </location>
</feature>
<sequence length="173" mass="19503">MVPDTFNLSVLVFKGDPIDWQRYRHTALCFRPASSSPSPPPTPSPRRRRRNSSSGNETSAQAPPAPLIIHVIGASQEYEQQAIEYEPRRDPNRTLVRDITVGKLRKAVTKQEVISMMETVSVDNDDSEFNCQTWIEKALKVLSDNGWVTKEEYNDGVDGMVETIIEAEEEPEA</sequence>